<reference evidence="2 3" key="1">
    <citation type="journal article" date="2021" name="Commun. Biol.">
        <title>The genome of Shorea leprosula (Dipterocarpaceae) highlights the ecological relevance of drought in aseasonal tropical rainforests.</title>
        <authorList>
            <person name="Ng K.K.S."/>
            <person name="Kobayashi M.J."/>
            <person name="Fawcett J.A."/>
            <person name="Hatakeyama M."/>
            <person name="Paape T."/>
            <person name="Ng C.H."/>
            <person name="Ang C.C."/>
            <person name="Tnah L.H."/>
            <person name="Lee C.T."/>
            <person name="Nishiyama T."/>
            <person name="Sese J."/>
            <person name="O'Brien M.J."/>
            <person name="Copetti D."/>
            <person name="Mohd Noor M.I."/>
            <person name="Ong R.C."/>
            <person name="Putra M."/>
            <person name="Sireger I.Z."/>
            <person name="Indrioko S."/>
            <person name="Kosugi Y."/>
            <person name="Izuno A."/>
            <person name="Isagi Y."/>
            <person name="Lee S.L."/>
            <person name="Shimizu K.K."/>
        </authorList>
    </citation>
    <scope>NUCLEOTIDE SEQUENCE [LARGE SCALE GENOMIC DNA]</scope>
    <source>
        <strain evidence="2">214</strain>
    </source>
</reference>
<gene>
    <name evidence="2" type="ORF">SLEP1_g51929</name>
</gene>
<name>A0AAV5M5K5_9ROSI</name>
<evidence type="ECO:0000256" key="1">
    <source>
        <dbReference type="SAM" id="MobiDB-lite"/>
    </source>
</evidence>
<keyword evidence="3" id="KW-1185">Reference proteome</keyword>
<dbReference type="AlphaFoldDB" id="A0AAV5M5K5"/>
<accession>A0AAV5M5K5</accession>
<comment type="caution">
    <text evidence="2">The sequence shown here is derived from an EMBL/GenBank/DDBJ whole genome shotgun (WGS) entry which is preliminary data.</text>
</comment>
<proteinExistence type="predicted"/>
<protein>
    <submittedName>
        <fullName evidence="2">Uncharacterized protein</fullName>
    </submittedName>
</protein>
<sequence length="35" mass="3926">MAATPAFIKGEGWKPSDNENCFNETHPIQEASYKN</sequence>
<dbReference type="EMBL" id="BPVZ01000185">
    <property type="protein sequence ID" value="GKV44773.1"/>
    <property type="molecule type" value="Genomic_DNA"/>
</dbReference>
<dbReference type="Proteomes" id="UP001054252">
    <property type="component" value="Unassembled WGS sequence"/>
</dbReference>
<evidence type="ECO:0000313" key="2">
    <source>
        <dbReference type="EMBL" id="GKV44773.1"/>
    </source>
</evidence>
<organism evidence="2 3">
    <name type="scientific">Rubroshorea leprosula</name>
    <dbReference type="NCBI Taxonomy" id="152421"/>
    <lineage>
        <taxon>Eukaryota</taxon>
        <taxon>Viridiplantae</taxon>
        <taxon>Streptophyta</taxon>
        <taxon>Embryophyta</taxon>
        <taxon>Tracheophyta</taxon>
        <taxon>Spermatophyta</taxon>
        <taxon>Magnoliopsida</taxon>
        <taxon>eudicotyledons</taxon>
        <taxon>Gunneridae</taxon>
        <taxon>Pentapetalae</taxon>
        <taxon>rosids</taxon>
        <taxon>malvids</taxon>
        <taxon>Malvales</taxon>
        <taxon>Dipterocarpaceae</taxon>
        <taxon>Rubroshorea</taxon>
    </lineage>
</organism>
<feature type="region of interest" description="Disordered" evidence="1">
    <location>
        <begin position="1"/>
        <end position="35"/>
    </location>
</feature>
<evidence type="ECO:0000313" key="3">
    <source>
        <dbReference type="Proteomes" id="UP001054252"/>
    </source>
</evidence>